<keyword evidence="1" id="KW-0812">Transmembrane</keyword>
<keyword evidence="1" id="KW-0472">Membrane</keyword>
<feature type="transmembrane region" description="Helical" evidence="1">
    <location>
        <begin position="473"/>
        <end position="497"/>
    </location>
</feature>
<organism evidence="2 3">
    <name type="scientific">Phytophthora sojae (strain P6497)</name>
    <name type="common">Soybean stem and root rot agent</name>
    <name type="synonym">Phytophthora megasperma f. sp. glycines</name>
    <dbReference type="NCBI Taxonomy" id="1094619"/>
    <lineage>
        <taxon>Eukaryota</taxon>
        <taxon>Sar</taxon>
        <taxon>Stramenopiles</taxon>
        <taxon>Oomycota</taxon>
        <taxon>Peronosporomycetes</taxon>
        <taxon>Peronosporales</taxon>
        <taxon>Peronosporaceae</taxon>
        <taxon>Phytophthora</taxon>
    </lineage>
</organism>
<feature type="transmembrane region" description="Helical" evidence="1">
    <location>
        <begin position="68"/>
        <end position="87"/>
    </location>
</feature>
<proteinExistence type="predicted"/>
<dbReference type="RefSeq" id="XP_009537208.1">
    <property type="nucleotide sequence ID" value="XM_009538913.1"/>
</dbReference>
<evidence type="ECO:0000256" key="1">
    <source>
        <dbReference type="SAM" id="Phobius"/>
    </source>
</evidence>
<feature type="transmembrane region" description="Helical" evidence="1">
    <location>
        <begin position="107"/>
        <end position="128"/>
    </location>
</feature>
<reference evidence="2 3" key="1">
    <citation type="journal article" date="2006" name="Science">
        <title>Phytophthora genome sequences uncover evolutionary origins and mechanisms of pathogenesis.</title>
        <authorList>
            <person name="Tyler B.M."/>
            <person name="Tripathy S."/>
            <person name="Zhang X."/>
            <person name="Dehal P."/>
            <person name="Jiang R.H."/>
            <person name="Aerts A."/>
            <person name="Arredondo F.D."/>
            <person name="Baxter L."/>
            <person name="Bensasson D."/>
            <person name="Beynon J.L."/>
            <person name="Chapman J."/>
            <person name="Damasceno C.M."/>
            <person name="Dorrance A.E."/>
            <person name="Dou D."/>
            <person name="Dickerman A.W."/>
            <person name="Dubchak I.L."/>
            <person name="Garbelotto M."/>
            <person name="Gijzen M."/>
            <person name="Gordon S.G."/>
            <person name="Govers F."/>
            <person name="Grunwald N.J."/>
            <person name="Huang W."/>
            <person name="Ivors K.L."/>
            <person name="Jones R.W."/>
            <person name="Kamoun S."/>
            <person name="Krampis K."/>
            <person name="Lamour K.H."/>
            <person name="Lee M.K."/>
            <person name="McDonald W.H."/>
            <person name="Medina M."/>
            <person name="Meijer H.J."/>
            <person name="Nordberg E.K."/>
            <person name="Maclean D.J."/>
            <person name="Ospina-Giraldo M.D."/>
            <person name="Morris P.F."/>
            <person name="Phuntumart V."/>
            <person name="Putnam N.H."/>
            <person name="Rash S."/>
            <person name="Rose J.K."/>
            <person name="Sakihama Y."/>
            <person name="Salamov A.A."/>
            <person name="Savidor A."/>
            <person name="Scheuring C.F."/>
            <person name="Smith B.M."/>
            <person name="Sobral B.W."/>
            <person name="Terry A."/>
            <person name="Torto-Alalibo T.A."/>
            <person name="Win J."/>
            <person name="Xu Z."/>
            <person name="Zhang H."/>
            <person name="Grigoriev I.V."/>
            <person name="Rokhsar D.S."/>
            <person name="Boore J.L."/>
        </authorList>
    </citation>
    <scope>NUCLEOTIDE SEQUENCE [LARGE SCALE GENOMIC DNA]</scope>
    <source>
        <strain evidence="2 3">P6497</strain>
    </source>
</reference>
<accession>G5AAL3</accession>
<protein>
    <submittedName>
        <fullName evidence="2">Uncharacterized protein</fullName>
    </submittedName>
</protein>
<dbReference type="EMBL" id="JH159162">
    <property type="protein sequence ID" value="EGZ07642.1"/>
    <property type="molecule type" value="Genomic_DNA"/>
</dbReference>
<evidence type="ECO:0000313" key="3">
    <source>
        <dbReference type="Proteomes" id="UP000002640"/>
    </source>
</evidence>
<feature type="transmembrane region" description="Helical" evidence="1">
    <location>
        <begin position="517"/>
        <end position="540"/>
    </location>
</feature>
<feature type="transmembrane region" description="Helical" evidence="1">
    <location>
        <begin position="236"/>
        <end position="254"/>
    </location>
</feature>
<dbReference type="Proteomes" id="UP000002640">
    <property type="component" value="Unassembled WGS sequence"/>
</dbReference>
<feature type="transmembrane region" description="Helical" evidence="1">
    <location>
        <begin position="295"/>
        <end position="313"/>
    </location>
</feature>
<feature type="transmembrane region" description="Helical" evidence="1">
    <location>
        <begin position="266"/>
        <end position="283"/>
    </location>
</feature>
<gene>
    <name evidence="2" type="ORF">PHYSODRAFT_529499</name>
</gene>
<dbReference type="KEGG" id="psoj:PHYSODRAFT_529499"/>
<evidence type="ECO:0000313" key="2">
    <source>
        <dbReference type="EMBL" id="EGZ07642.1"/>
    </source>
</evidence>
<name>G5AAL3_PHYSP</name>
<keyword evidence="1" id="KW-1133">Transmembrane helix</keyword>
<feature type="transmembrane region" description="Helical" evidence="1">
    <location>
        <begin position="140"/>
        <end position="160"/>
    </location>
</feature>
<dbReference type="AlphaFoldDB" id="G5AAL3"/>
<keyword evidence="3" id="KW-1185">Reference proteome</keyword>
<feature type="transmembrane region" description="Helical" evidence="1">
    <location>
        <begin position="204"/>
        <end position="224"/>
    </location>
</feature>
<dbReference type="InParanoid" id="G5AAL3"/>
<sequence length="591" mass="66723">MIHPAPADIPEVLHRTPLSASPIGYSRVRIWSLKLHHVWRAANISNRGAQYSVERLLALDEYTRNTSLSRVVFVILGSFLPAEILIICQEAVPLQDPALGWRANYGFWVRLPIVIAAVLHTVLVQGRYFLKSFVISRRQLILLISMSVTGQMLVAMIFAANLWFPIPFIVITLVPGFYILSTGSTCLVAGMPIIRKVLKNKERLARFGCFIAAQQLMALVYPAYQVLFHATHDTRYGLLVILLLPIIKIVMKNIALRCVAHMEDMMPEAVIFTVDFFNALYMATCMKSTTSTSTVVIIVLVDIAQSATVLFGLSRRTASFLRRVNEASAALGMADNLLEAATQLCRSADTFGEQNCQRIRLCIRIQSCISHCVSADVRELLQRLQMTARTGSHHVNRHRSAPVNRIELIQWRRIHKVATWTQHHDRNIIFPAQIINPRGSDKPDYSPKQRDCTVTHPHILREALEVLFTTECLLLSAFLDAFVPLFYGIFMVVMIHLQSAEYHFELVGVTTETIGDVVDSIFVFSIVELISFGLLVAVIYRNLRINALYHLAFVLETQSELIQSKLLAWVTMTLAFRVVHFGTPAFFCFVC</sequence>
<dbReference type="GeneID" id="20661374"/>
<feature type="transmembrane region" description="Helical" evidence="1">
    <location>
        <begin position="166"/>
        <end position="192"/>
    </location>
</feature>